<sequence>MPQWLLARHVIARRFALGIALMGLMLAFLAASSLVFPYKAAANPEVQGELLYDLLGHLNYDGNGRFGPVDDDLSMQRELYKLIAENHLNAPVASAYILNVNTGDVAWSAAANPQRYDSVKVASGYDMQFITLSDRQVAAQNFWIRNQDGPRTEFRMLVVLPLR</sequence>
<comment type="caution">
    <text evidence="1">The sequence shown here is derived from an EMBL/GenBank/DDBJ whole genome shotgun (WGS) entry which is preliminary data.</text>
</comment>
<proteinExistence type="predicted"/>
<dbReference type="RefSeq" id="WP_324696960.1">
    <property type="nucleotide sequence ID" value="NZ_JAYMYJ010000139.1"/>
</dbReference>
<dbReference type="Proteomes" id="UP001308005">
    <property type="component" value="Unassembled WGS sequence"/>
</dbReference>
<dbReference type="EMBL" id="JAYMYJ010000139">
    <property type="protein sequence ID" value="MEB4592589.1"/>
    <property type="molecule type" value="Genomic_DNA"/>
</dbReference>
<protein>
    <recommendedName>
        <fullName evidence="3">ABC transporter permease</fullName>
    </recommendedName>
</protein>
<organism evidence="1 2">
    <name type="scientific">Candidatus Thiothrix phosphatis</name>
    <dbReference type="NCBI Taxonomy" id="3112415"/>
    <lineage>
        <taxon>Bacteria</taxon>
        <taxon>Pseudomonadati</taxon>
        <taxon>Pseudomonadota</taxon>
        <taxon>Gammaproteobacteria</taxon>
        <taxon>Thiotrichales</taxon>
        <taxon>Thiotrichaceae</taxon>
        <taxon>Thiothrix</taxon>
    </lineage>
</organism>
<accession>A0ABU6D0L8</accession>
<evidence type="ECO:0008006" key="3">
    <source>
        <dbReference type="Google" id="ProtNLM"/>
    </source>
</evidence>
<reference evidence="2" key="1">
    <citation type="submission" date="2023-07" db="EMBL/GenBank/DDBJ databases">
        <title>The carbon used by Thiothrix.</title>
        <authorList>
            <person name="Chen L."/>
        </authorList>
    </citation>
    <scope>NUCLEOTIDE SEQUENCE [LARGE SCALE GENOMIC DNA]</scope>
</reference>
<evidence type="ECO:0000313" key="1">
    <source>
        <dbReference type="EMBL" id="MEB4592589.1"/>
    </source>
</evidence>
<gene>
    <name evidence="1" type="ORF">VSS37_16505</name>
</gene>
<reference evidence="1 2" key="2">
    <citation type="submission" date="2024-01" db="EMBL/GenBank/DDBJ databases">
        <authorList>
            <person name="Xie X."/>
        </authorList>
    </citation>
    <scope>NUCLEOTIDE SEQUENCE [LARGE SCALE GENOMIC DNA]</scope>
    <source>
        <strain evidence="1">SCUT-1</strain>
    </source>
</reference>
<name>A0ABU6D0L8_9GAMM</name>
<evidence type="ECO:0000313" key="2">
    <source>
        <dbReference type="Proteomes" id="UP001308005"/>
    </source>
</evidence>
<keyword evidence="2" id="KW-1185">Reference proteome</keyword>